<proteinExistence type="inferred from homology"/>
<dbReference type="InterPro" id="IPR029063">
    <property type="entry name" value="SAM-dependent_MTases_sf"/>
</dbReference>
<reference evidence="8" key="1">
    <citation type="submission" date="2020-10" db="EMBL/GenBank/DDBJ databases">
        <authorList>
            <person name="Gilroy R."/>
        </authorList>
    </citation>
    <scope>NUCLEOTIDE SEQUENCE</scope>
    <source>
        <strain evidence="8">CHK165-10780</strain>
    </source>
</reference>
<dbReference type="Gene3D" id="3.40.50.150">
    <property type="entry name" value="Vaccinia Virus protein VP39"/>
    <property type="match status" value="1"/>
</dbReference>
<feature type="binding site" evidence="7">
    <location>
        <position position="50"/>
    </location>
    <ligand>
        <name>S-adenosyl-L-methionine</name>
        <dbReference type="ChEBI" id="CHEBI:59789"/>
    </ligand>
</feature>
<keyword evidence="6 7" id="KW-0949">S-adenosyl-L-methionine</keyword>
<evidence type="ECO:0000256" key="2">
    <source>
        <dbReference type="ARBA" id="ARBA00022490"/>
    </source>
</evidence>
<keyword evidence="5 7" id="KW-0808">Transferase</keyword>
<evidence type="ECO:0000256" key="3">
    <source>
        <dbReference type="ARBA" id="ARBA00022552"/>
    </source>
</evidence>
<organism evidence="8 9">
    <name type="scientific">Candidatus Faecenecus gallistercoris</name>
    <dbReference type="NCBI Taxonomy" id="2840793"/>
    <lineage>
        <taxon>Bacteria</taxon>
        <taxon>Bacillati</taxon>
        <taxon>Bacillota</taxon>
        <taxon>Bacillota incertae sedis</taxon>
        <taxon>Candidatus Faecenecus</taxon>
    </lineage>
</organism>
<comment type="subcellular location">
    <subcellularLocation>
        <location evidence="7">Cytoplasm</location>
    </subcellularLocation>
</comment>
<dbReference type="PIRSF" id="PIRSF004486">
    <property type="entry name" value="MraW"/>
    <property type="match status" value="1"/>
</dbReference>
<comment type="catalytic activity">
    <reaction evidence="7">
        <text>cytidine(1402) in 16S rRNA + S-adenosyl-L-methionine = N(4)-methylcytidine(1402) in 16S rRNA + S-adenosyl-L-homocysteine + H(+)</text>
        <dbReference type="Rhea" id="RHEA:42928"/>
        <dbReference type="Rhea" id="RHEA-COMP:10286"/>
        <dbReference type="Rhea" id="RHEA-COMP:10287"/>
        <dbReference type="ChEBI" id="CHEBI:15378"/>
        <dbReference type="ChEBI" id="CHEBI:57856"/>
        <dbReference type="ChEBI" id="CHEBI:59789"/>
        <dbReference type="ChEBI" id="CHEBI:74506"/>
        <dbReference type="ChEBI" id="CHEBI:82748"/>
        <dbReference type="EC" id="2.1.1.199"/>
    </reaction>
</comment>
<dbReference type="InterPro" id="IPR023397">
    <property type="entry name" value="SAM-dep_MeTrfase_MraW_recog"/>
</dbReference>
<dbReference type="AlphaFoldDB" id="A0A9D1CLH5"/>
<dbReference type="GO" id="GO:0071424">
    <property type="term" value="F:rRNA (cytosine-N4-)-methyltransferase activity"/>
    <property type="evidence" value="ECO:0007669"/>
    <property type="project" value="UniProtKB-UniRule"/>
</dbReference>
<protein>
    <recommendedName>
        <fullName evidence="7">Ribosomal RNA small subunit methyltransferase H</fullName>
        <ecNumber evidence="7">2.1.1.199</ecNumber>
    </recommendedName>
    <alternativeName>
        <fullName evidence="7">16S rRNA m(4)C1402 methyltransferase</fullName>
    </alternativeName>
    <alternativeName>
        <fullName evidence="7">rRNA (cytosine-N(4)-)-methyltransferase RsmH</fullName>
    </alternativeName>
</protein>
<keyword evidence="4 7" id="KW-0489">Methyltransferase</keyword>
<dbReference type="InterPro" id="IPR002903">
    <property type="entry name" value="RsmH"/>
</dbReference>
<feature type="binding site" evidence="7">
    <location>
        <position position="98"/>
    </location>
    <ligand>
        <name>S-adenosyl-L-methionine</name>
        <dbReference type="ChEBI" id="CHEBI:59789"/>
    </ligand>
</feature>
<dbReference type="PANTHER" id="PTHR11265:SF0">
    <property type="entry name" value="12S RRNA N4-METHYLCYTIDINE METHYLTRANSFERASE"/>
    <property type="match status" value="1"/>
</dbReference>
<dbReference type="SUPFAM" id="SSF81799">
    <property type="entry name" value="Putative methyltransferase TM0872, insert domain"/>
    <property type="match status" value="1"/>
</dbReference>
<comment type="caution">
    <text evidence="8">The sequence shown here is derived from an EMBL/GenBank/DDBJ whole genome shotgun (WGS) entry which is preliminary data.</text>
</comment>
<dbReference type="Proteomes" id="UP000886725">
    <property type="component" value="Unassembled WGS sequence"/>
</dbReference>
<dbReference type="EC" id="2.1.1.199" evidence="7"/>
<comment type="function">
    <text evidence="7">Specifically methylates the N4 position of cytidine in position 1402 (C1402) of 16S rRNA.</text>
</comment>
<dbReference type="PANTHER" id="PTHR11265">
    <property type="entry name" value="S-ADENOSYL-METHYLTRANSFERASE MRAW"/>
    <property type="match status" value="1"/>
</dbReference>
<dbReference type="Gene3D" id="1.10.150.170">
    <property type="entry name" value="Putative methyltransferase TM0872, insert domain"/>
    <property type="match status" value="1"/>
</dbReference>
<feature type="binding site" evidence="7">
    <location>
        <begin position="31"/>
        <end position="33"/>
    </location>
    <ligand>
        <name>S-adenosyl-L-methionine</name>
        <dbReference type="ChEBI" id="CHEBI:59789"/>
    </ligand>
</feature>
<evidence type="ECO:0000313" key="9">
    <source>
        <dbReference type="Proteomes" id="UP000886725"/>
    </source>
</evidence>
<evidence type="ECO:0000256" key="4">
    <source>
        <dbReference type="ARBA" id="ARBA00022603"/>
    </source>
</evidence>
<accession>A0A9D1CLH5</accession>
<keyword evidence="3 7" id="KW-0698">rRNA processing</keyword>
<name>A0A9D1CLH5_9FIRM</name>
<gene>
    <name evidence="7 8" type="primary">rsmH</name>
    <name evidence="8" type="ORF">IAC85_03605</name>
</gene>
<dbReference type="SUPFAM" id="SSF53335">
    <property type="entry name" value="S-adenosyl-L-methionine-dependent methyltransferases"/>
    <property type="match status" value="1"/>
</dbReference>
<dbReference type="FunFam" id="1.10.150.170:FF:000001">
    <property type="entry name" value="Ribosomal RNA small subunit methyltransferase H"/>
    <property type="match status" value="1"/>
</dbReference>
<evidence type="ECO:0000256" key="1">
    <source>
        <dbReference type="ARBA" id="ARBA00010396"/>
    </source>
</evidence>
<feature type="binding site" evidence="7">
    <location>
        <position position="105"/>
    </location>
    <ligand>
        <name>S-adenosyl-L-methionine</name>
        <dbReference type="ChEBI" id="CHEBI:59789"/>
    </ligand>
</feature>
<keyword evidence="2 7" id="KW-0963">Cytoplasm</keyword>
<sequence length="308" mass="34882">MKHISVLLKESIDGLNLKEDSIVVDCTLGYGGHSSEILKRIKKGHLYAFDQDEEAIAFSSGRLSEIGDNFTIIHANFANLKEELEKRGITKVDAILFDLGVSSPQLDEADRGFSYHQDAKLDMRMDQTQALSAYDVVNTFEEAELADIFYRYGEEKFSRSIAKNIVAARREHPIETTLELAEIIKNSVPERVRRASHPARKVFQAIRIYVNRELEVLEIALQDALSILAIDGHISVITFHSLEDRIVKNKFKEVTEVDLVLKGLPDVPKEKLPDFELVSKKAIAPTTEELEENPRARSAKLRVIKRIK</sequence>
<dbReference type="GO" id="GO:0005737">
    <property type="term" value="C:cytoplasm"/>
    <property type="evidence" value="ECO:0007669"/>
    <property type="project" value="UniProtKB-SubCell"/>
</dbReference>
<evidence type="ECO:0000313" key="8">
    <source>
        <dbReference type="EMBL" id="HIQ64804.1"/>
    </source>
</evidence>
<dbReference type="HAMAP" id="MF_01007">
    <property type="entry name" value="16SrRNA_methyltr_H"/>
    <property type="match status" value="1"/>
</dbReference>
<comment type="similarity">
    <text evidence="1 7">Belongs to the methyltransferase superfamily. RsmH family.</text>
</comment>
<reference evidence="8" key="2">
    <citation type="journal article" date="2021" name="PeerJ">
        <title>Extensive microbial diversity within the chicken gut microbiome revealed by metagenomics and culture.</title>
        <authorList>
            <person name="Gilroy R."/>
            <person name="Ravi A."/>
            <person name="Getino M."/>
            <person name="Pursley I."/>
            <person name="Horton D.L."/>
            <person name="Alikhan N.F."/>
            <person name="Baker D."/>
            <person name="Gharbi K."/>
            <person name="Hall N."/>
            <person name="Watson M."/>
            <person name="Adriaenssens E.M."/>
            <person name="Foster-Nyarko E."/>
            <person name="Jarju S."/>
            <person name="Secka A."/>
            <person name="Antonio M."/>
            <person name="Oren A."/>
            <person name="Chaudhuri R.R."/>
            <person name="La Ragione R."/>
            <person name="Hildebrand F."/>
            <person name="Pallen M.J."/>
        </authorList>
    </citation>
    <scope>NUCLEOTIDE SEQUENCE</scope>
    <source>
        <strain evidence="8">CHK165-10780</strain>
    </source>
</reference>
<evidence type="ECO:0000256" key="6">
    <source>
        <dbReference type="ARBA" id="ARBA00022691"/>
    </source>
</evidence>
<dbReference type="EMBL" id="DVFU01000068">
    <property type="protein sequence ID" value="HIQ64804.1"/>
    <property type="molecule type" value="Genomic_DNA"/>
</dbReference>
<evidence type="ECO:0000256" key="7">
    <source>
        <dbReference type="HAMAP-Rule" id="MF_01007"/>
    </source>
</evidence>
<feature type="binding site" evidence="7">
    <location>
        <position position="77"/>
    </location>
    <ligand>
        <name>S-adenosyl-L-methionine</name>
        <dbReference type="ChEBI" id="CHEBI:59789"/>
    </ligand>
</feature>
<dbReference type="GO" id="GO:0070475">
    <property type="term" value="P:rRNA base methylation"/>
    <property type="evidence" value="ECO:0007669"/>
    <property type="project" value="UniProtKB-UniRule"/>
</dbReference>
<evidence type="ECO:0000256" key="5">
    <source>
        <dbReference type="ARBA" id="ARBA00022679"/>
    </source>
</evidence>
<dbReference type="NCBIfam" id="TIGR00006">
    <property type="entry name" value="16S rRNA (cytosine(1402)-N(4))-methyltransferase RsmH"/>
    <property type="match status" value="1"/>
</dbReference>
<dbReference type="Pfam" id="PF01795">
    <property type="entry name" value="Methyltransf_5"/>
    <property type="match status" value="1"/>
</dbReference>